<evidence type="ECO:0000256" key="9">
    <source>
        <dbReference type="PROSITE-ProRule" id="PRU00221"/>
    </source>
</evidence>
<keyword evidence="4 9" id="KW-0853">WD repeat</keyword>
<evidence type="ECO:0008006" key="13">
    <source>
        <dbReference type="Google" id="ProtNLM"/>
    </source>
</evidence>
<dbReference type="PRINTS" id="PR00320">
    <property type="entry name" value="GPROTEINBRPT"/>
</dbReference>
<dbReference type="PANTHER" id="PTHR13146:SF0">
    <property type="entry name" value="SOLUTE CARRIER FAMILY 35 MEMBER F6"/>
    <property type="match status" value="1"/>
</dbReference>
<evidence type="ECO:0000256" key="3">
    <source>
        <dbReference type="ARBA" id="ARBA00022448"/>
    </source>
</evidence>
<evidence type="ECO:0000256" key="5">
    <source>
        <dbReference type="ARBA" id="ARBA00022692"/>
    </source>
</evidence>
<keyword evidence="6" id="KW-0677">Repeat</keyword>
<feature type="transmembrane region" description="Helical" evidence="10">
    <location>
        <begin position="77"/>
        <end position="96"/>
    </location>
</feature>
<keyword evidence="5 10" id="KW-0812">Transmembrane</keyword>
<keyword evidence="3" id="KW-0813">Transport</keyword>
<dbReference type="Pfam" id="PF06027">
    <property type="entry name" value="SLC35F"/>
    <property type="match status" value="1"/>
</dbReference>
<comment type="subcellular location">
    <subcellularLocation>
        <location evidence="1">Membrane</location>
        <topology evidence="1">Multi-pass membrane protein</topology>
    </subcellularLocation>
</comment>
<dbReference type="PROSITE" id="PS50082">
    <property type="entry name" value="WD_REPEATS_2"/>
    <property type="match status" value="3"/>
</dbReference>
<keyword evidence="8 10" id="KW-0472">Membrane</keyword>
<feature type="transmembrane region" description="Helical" evidence="10">
    <location>
        <begin position="108"/>
        <end position="126"/>
    </location>
</feature>
<feature type="transmembrane region" description="Helical" evidence="10">
    <location>
        <begin position="282"/>
        <end position="301"/>
    </location>
</feature>
<reference evidence="11 12" key="1">
    <citation type="submission" date="2024-04" db="EMBL/GenBank/DDBJ databases">
        <authorList>
            <person name="Waldvogel A.-M."/>
            <person name="Schoenle A."/>
        </authorList>
    </citation>
    <scope>NUCLEOTIDE SEQUENCE [LARGE SCALE GENOMIC DNA]</scope>
</reference>
<dbReference type="GO" id="GO:0022857">
    <property type="term" value="F:transmembrane transporter activity"/>
    <property type="evidence" value="ECO:0007669"/>
    <property type="project" value="InterPro"/>
</dbReference>
<evidence type="ECO:0000256" key="2">
    <source>
        <dbReference type="ARBA" id="ARBA00007863"/>
    </source>
</evidence>
<feature type="repeat" description="WD" evidence="9">
    <location>
        <begin position="501"/>
        <end position="537"/>
    </location>
</feature>
<dbReference type="PROSITE" id="PS00678">
    <property type="entry name" value="WD_REPEATS_1"/>
    <property type="match status" value="1"/>
</dbReference>
<feature type="transmembrane region" description="Helical" evidence="10">
    <location>
        <begin position="133"/>
        <end position="153"/>
    </location>
</feature>
<evidence type="ECO:0000256" key="1">
    <source>
        <dbReference type="ARBA" id="ARBA00004141"/>
    </source>
</evidence>
<name>A0AAV2KE45_KNICA</name>
<protein>
    <recommendedName>
        <fullName evidence="13">Peroxin-7</fullName>
    </recommendedName>
</protein>
<dbReference type="InterPro" id="IPR020472">
    <property type="entry name" value="WD40_PAC1"/>
</dbReference>
<accession>A0AAV2KE45</accession>
<evidence type="ECO:0000256" key="6">
    <source>
        <dbReference type="ARBA" id="ARBA00022737"/>
    </source>
</evidence>
<keyword evidence="7 10" id="KW-1133">Transmembrane helix</keyword>
<dbReference type="InterPro" id="IPR036322">
    <property type="entry name" value="WD40_repeat_dom_sf"/>
</dbReference>
<feature type="transmembrane region" description="Helical" evidence="10">
    <location>
        <begin position="250"/>
        <end position="270"/>
    </location>
</feature>
<dbReference type="SUPFAM" id="SSF103481">
    <property type="entry name" value="Multidrug resistance efflux transporter EmrE"/>
    <property type="match status" value="1"/>
</dbReference>
<evidence type="ECO:0000313" key="11">
    <source>
        <dbReference type="EMBL" id="CAL1586189.1"/>
    </source>
</evidence>
<feature type="transmembrane region" description="Helical" evidence="10">
    <location>
        <begin position="165"/>
        <end position="185"/>
    </location>
</feature>
<dbReference type="Pfam" id="PF00400">
    <property type="entry name" value="WD40"/>
    <property type="match status" value="5"/>
</dbReference>
<evidence type="ECO:0000256" key="8">
    <source>
        <dbReference type="ARBA" id="ARBA00023136"/>
    </source>
</evidence>
<feature type="transmembrane region" description="Helical" evidence="10">
    <location>
        <begin position="36"/>
        <end position="57"/>
    </location>
</feature>
<evidence type="ECO:0000256" key="4">
    <source>
        <dbReference type="ARBA" id="ARBA00022574"/>
    </source>
</evidence>
<dbReference type="CDD" id="cd00200">
    <property type="entry name" value="WD40"/>
    <property type="match status" value="1"/>
</dbReference>
<dbReference type="InterPro" id="IPR009262">
    <property type="entry name" value="SLC35_F1/F2/F6"/>
</dbReference>
<dbReference type="GO" id="GO:0016020">
    <property type="term" value="C:membrane"/>
    <property type="evidence" value="ECO:0007669"/>
    <property type="project" value="UniProtKB-SubCell"/>
</dbReference>
<dbReference type="PROSITE" id="PS50294">
    <property type="entry name" value="WD_REPEATS_REGION"/>
    <property type="match status" value="3"/>
</dbReference>
<dbReference type="InterPro" id="IPR001680">
    <property type="entry name" value="WD40_rpt"/>
</dbReference>
<evidence type="ECO:0000313" key="12">
    <source>
        <dbReference type="Proteomes" id="UP001497482"/>
    </source>
</evidence>
<proteinExistence type="inferred from homology"/>
<dbReference type="SMART" id="SM00320">
    <property type="entry name" value="WD40"/>
    <property type="match status" value="5"/>
</dbReference>
<evidence type="ECO:0000256" key="7">
    <source>
        <dbReference type="ARBA" id="ARBA00022989"/>
    </source>
</evidence>
<dbReference type="Proteomes" id="UP001497482">
    <property type="component" value="Chromosome 17"/>
</dbReference>
<dbReference type="PANTHER" id="PTHR13146">
    <property type="match status" value="1"/>
</dbReference>
<feature type="transmembrane region" description="Helical" evidence="10">
    <location>
        <begin position="205"/>
        <end position="222"/>
    </location>
</feature>
<dbReference type="InterPro" id="IPR015943">
    <property type="entry name" value="WD40/YVTN_repeat-like_dom_sf"/>
</dbReference>
<dbReference type="Gene3D" id="2.130.10.10">
    <property type="entry name" value="YVTN repeat-like/Quinoprotein amine dehydrogenase"/>
    <property type="match status" value="1"/>
</dbReference>
<organism evidence="11 12">
    <name type="scientific">Knipowitschia caucasica</name>
    <name type="common">Caucasian dwarf goby</name>
    <name type="synonym">Pomatoschistus caucasicus</name>
    <dbReference type="NCBI Taxonomy" id="637954"/>
    <lineage>
        <taxon>Eukaryota</taxon>
        <taxon>Metazoa</taxon>
        <taxon>Chordata</taxon>
        <taxon>Craniata</taxon>
        <taxon>Vertebrata</taxon>
        <taxon>Euteleostomi</taxon>
        <taxon>Actinopterygii</taxon>
        <taxon>Neopterygii</taxon>
        <taxon>Teleostei</taxon>
        <taxon>Neoteleostei</taxon>
        <taxon>Acanthomorphata</taxon>
        <taxon>Gobiaria</taxon>
        <taxon>Gobiiformes</taxon>
        <taxon>Gobioidei</taxon>
        <taxon>Gobiidae</taxon>
        <taxon>Gobiinae</taxon>
        <taxon>Knipowitschia</taxon>
    </lineage>
</organism>
<gene>
    <name evidence="11" type="ORF">KC01_LOCUS16306</name>
</gene>
<dbReference type="EMBL" id="OZ035839">
    <property type="protein sequence ID" value="CAL1586189.1"/>
    <property type="molecule type" value="Genomic_DNA"/>
</dbReference>
<dbReference type="InterPro" id="IPR019775">
    <property type="entry name" value="WD40_repeat_CS"/>
</dbReference>
<sequence length="618" mass="68185">MLTTGSINTLSAKWADMFKAKGCGENAEVHNFSHPFVQAVGMFLGEFCCLVVFYLLLCQDKRRPTPQMNPGQSFNPLLFLPPAMCDMTATSIMYVALNMTSASSFQMLRGAVIIFTGLLSVAFLGRKLAVSQWVGIFITIMGLVIVGLSDFVSGNRDDSHKLSDVITGDLLIIMAQVIAAVQMVLEEKFVYKHDVHPLKAVGTEGFFGFFVLSFLLIPMYFIPVGSFSDNPRQVLEDALDAFCQIGHKPLIVLALLGNTVSIAFFNFAGISVTKEISATTRMVLDSLRTLVIWVVSLALGWEKFQGLQVVGFLVLLLGTALYNGLHRPIMSRIPCCASWAGEEEPSNEEERERLLNGDTMKVFRGPARHGYAVEVSPFIPNRVACAASQYYGIAGCGTLLVLEDNPSGIALVQSWEWSDGLFDVSWSECNEHVLVAAGGDGSLQLWDSTNRSAPLRVVKEHTQEVYAVDWSQTRGENLIVSASWDKTAKVWDPGLKCLSTLRGHEGVIYSSLWSPHIPGCFATASGDGTLRIWDVKSNVCRLVVPAHNAEILTCDWCKYDQNILATGSVDCSIRVWDLRNVRQHVSQLQGHNYAIRRLKFSPFSKTVLASCSYDFTVR</sequence>
<dbReference type="SUPFAM" id="SSF50978">
    <property type="entry name" value="WD40 repeat-like"/>
    <property type="match status" value="1"/>
</dbReference>
<evidence type="ECO:0000256" key="10">
    <source>
        <dbReference type="SAM" id="Phobius"/>
    </source>
</evidence>
<keyword evidence="12" id="KW-1185">Reference proteome</keyword>
<dbReference type="InterPro" id="IPR037185">
    <property type="entry name" value="EmrE-like"/>
</dbReference>
<feature type="repeat" description="WD" evidence="9">
    <location>
        <begin position="458"/>
        <end position="492"/>
    </location>
</feature>
<dbReference type="AlphaFoldDB" id="A0AAV2KE45"/>
<feature type="transmembrane region" description="Helical" evidence="10">
    <location>
        <begin position="307"/>
        <end position="325"/>
    </location>
</feature>
<feature type="repeat" description="WD" evidence="9">
    <location>
        <begin position="544"/>
        <end position="586"/>
    </location>
</feature>
<comment type="similarity">
    <text evidence="2">Belongs to the SLC35F solute transporter family.</text>
</comment>